<dbReference type="GO" id="GO:0008475">
    <property type="term" value="F:procollagen-lysine 5-dioxygenase activity"/>
    <property type="evidence" value="ECO:0007669"/>
    <property type="project" value="UniProtKB-EC"/>
</dbReference>
<evidence type="ECO:0000256" key="8">
    <source>
        <dbReference type="ARBA" id="ARBA00022964"/>
    </source>
</evidence>
<evidence type="ECO:0000256" key="5">
    <source>
        <dbReference type="ARBA" id="ARBA00022729"/>
    </source>
</evidence>
<comment type="cofactor">
    <cofactor evidence="1">
        <name>L-ascorbate</name>
        <dbReference type="ChEBI" id="CHEBI:38290"/>
    </cofactor>
</comment>
<evidence type="ECO:0000256" key="2">
    <source>
        <dbReference type="ARBA" id="ARBA00004240"/>
    </source>
</evidence>
<dbReference type="Proteomes" id="UP000186922">
    <property type="component" value="Unassembled WGS sequence"/>
</dbReference>
<reference evidence="15 16" key="1">
    <citation type="journal article" date="2016" name="Nat. Commun.">
        <title>Extremotolerant tardigrade genome and improved radiotolerance of human cultured cells by tardigrade-unique protein.</title>
        <authorList>
            <person name="Hashimoto T."/>
            <person name="Horikawa D.D."/>
            <person name="Saito Y."/>
            <person name="Kuwahara H."/>
            <person name="Kozuka-Hata H."/>
            <person name="Shin-I T."/>
            <person name="Minakuchi Y."/>
            <person name="Ohishi K."/>
            <person name="Motoyama A."/>
            <person name="Aizu T."/>
            <person name="Enomoto A."/>
            <person name="Kondo K."/>
            <person name="Tanaka S."/>
            <person name="Hara Y."/>
            <person name="Koshikawa S."/>
            <person name="Sagara H."/>
            <person name="Miura T."/>
            <person name="Yokobori S."/>
            <person name="Miyagawa K."/>
            <person name="Suzuki Y."/>
            <person name="Kubo T."/>
            <person name="Oyama M."/>
            <person name="Kohara Y."/>
            <person name="Fujiyama A."/>
            <person name="Arakawa K."/>
            <person name="Katayama T."/>
            <person name="Toyoda A."/>
            <person name="Kunieda T."/>
        </authorList>
    </citation>
    <scope>NUCLEOTIDE SEQUENCE [LARGE SCALE GENOMIC DNA]</scope>
    <source>
        <strain evidence="15 16">YOKOZUNA-1</strain>
    </source>
</reference>
<evidence type="ECO:0000256" key="3">
    <source>
        <dbReference type="ARBA" id="ARBA00012264"/>
    </source>
</evidence>
<dbReference type="InterPro" id="IPR057589">
    <property type="entry name" value="GT_PLOD"/>
</dbReference>
<keyword evidence="8" id="KW-0223">Dioxygenase</keyword>
<evidence type="ECO:0000256" key="10">
    <source>
        <dbReference type="ARBA" id="ARBA00023004"/>
    </source>
</evidence>
<dbReference type="PANTHER" id="PTHR10730">
    <property type="entry name" value="PROCOLLAGEN-LYSINE,2-OXOGLUTARATE 5-DIOXYGENASE/GLYCOSYLTRANSFERASE 25 FAMILY MEMBER"/>
    <property type="match status" value="1"/>
</dbReference>
<evidence type="ECO:0000256" key="13">
    <source>
        <dbReference type="SAM" id="SignalP"/>
    </source>
</evidence>
<evidence type="ECO:0000256" key="1">
    <source>
        <dbReference type="ARBA" id="ARBA00001961"/>
    </source>
</evidence>
<organism evidence="15 16">
    <name type="scientific">Ramazzottius varieornatus</name>
    <name type="common">Water bear</name>
    <name type="synonym">Tardigrade</name>
    <dbReference type="NCBI Taxonomy" id="947166"/>
    <lineage>
        <taxon>Eukaryota</taxon>
        <taxon>Metazoa</taxon>
        <taxon>Ecdysozoa</taxon>
        <taxon>Tardigrada</taxon>
        <taxon>Eutardigrada</taxon>
        <taxon>Parachela</taxon>
        <taxon>Hypsibioidea</taxon>
        <taxon>Ramazzottiidae</taxon>
        <taxon>Ramazzottius</taxon>
    </lineage>
</organism>
<evidence type="ECO:0000256" key="12">
    <source>
        <dbReference type="ARBA" id="ARBA00047930"/>
    </source>
</evidence>
<dbReference type="GO" id="GO:0031418">
    <property type="term" value="F:L-ascorbic acid binding"/>
    <property type="evidence" value="ECO:0007669"/>
    <property type="project" value="UniProtKB-KW"/>
</dbReference>
<dbReference type="SUPFAM" id="SSF53448">
    <property type="entry name" value="Nucleotide-diphospho-sugar transferases"/>
    <property type="match status" value="1"/>
</dbReference>
<evidence type="ECO:0000256" key="6">
    <source>
        <dbReference type="ARBA" id="ARBA00022824"/>
    </source>
</evidence>
<dbReference type="InterPro" id="IPR005123">
    <property type="entry name" value="Oxoglu/Fe-dep_dioxygenase_dom"/>
</dbReference>
<keyword evidence="10" id="KW-0408">Iron</keyword>
<dbReference type="InterPro" id="IPR006620">
    <property type="entry name" value="Pro_4_hyd_alph"/>
</dbReference>
<dbReference type="GO" id="GO:0005506">
    <property type="term" value="F:iron ion binding"/>
    <property type="evidence" value="ECO:0007669"/>
    <property type="project" value="InterPro"/>
</dbReference>
<feature type="signal peptide" evidence="13">
    <location>
        <begin position="1"/>
        <end position="22"/>
    </location>
</feature>
<dbReference type="InterPro" id="IPR029044">
    <property type="entry name" value="Nucleotide-diphossugar_trans"/>
</dbReference>
<dbReference type="SMART" id="SM00702">
    <property type="entry name" value="P4Hc"/>
    <property type="match status" value="1"/>
</dbReference>
<dbReference type="OrthoDB" id="69177at2759"/>
<feature type="chain" id="PRO_5008898198" description="procollagen-lysine 5-dioxygenase" evidence="13">
    <location>
        <begin position="23"/>
        <end position="723"/>
    </location>
</feature>
<comment type="caution">
    <text evidence="15">The sequence shown here is derived from an EMBL/GenBank/DDBJ whole genome shotgun (WGS) entry which is preliminary data.</text>
</comment>
<name>A0A1D1V9W1_RAMVA</name>
<dbReference type="InterPro" id="IPR050757">
    <property type="entry name" value="Collagen_mod_GT25"/>
</dbReference>
<keyword evidence="4" id="KW-0479">Metal-binding</keyword>
<dbReference type="STRING" id="947166.A0A1D1V9W1"/>
<evidence type="ECO:0000256" key="9">
    <source>
        <dbReference type="ARBA" id="ARBA00023002"/>
    </source>
</evidence>
<dbReference type="GO" id="GO:0005783">
    <property type="term" value="C:endoplasmic reticulum"/>
    <property type="evidence" value="ECO:0007669"/>
    <property type="project" value="UniProtKB-SubCell"/>
</dbReference>
<comment type="catalytic activity">
    <reaction evidence="12">
        <text>L-lysyl-[collagen] + 2-oxoglutarate + O2 = (5R)-5-hydroxy-L-lysyl-[collagen] + succinate + CO2</text>
        <dbReference type="Rhea" id="RHEA:16569"/>
        <dbReference type="Rhea" id="RHEA-COMP:12751"/>
        <dbReference type="Rhea" id="RHEA-COMP:12752"/>
        <dbReference type="ChEBI" id="CHEBI:15379"/>
        <dbReference type="ChEBI" id="CHEBI:16526"/>
        <dbReference type="ChEBI" id="CHEBI:16810"/>
        <dbReference type="ChEBI" id="CHEBI:29969"/>
        <dbReference type="ChEBI" id="CHEBI:30031"/>
        <dbReference type="ChEBI" id="CHEBI:133442"/>
        <dbReference type="EC" id="1.14.11.4"/>
    </reaction>
</comment>
<keyword evidence="7" id="KW-0847">Vitamin C</keyword>
<evidence type="ECO:0000259" key="14">
    <source>
        <dbReference type="PROSITE" id="PS51471"/>
    </source>
</evidence>
<proteinExistence type="predicted"/>
<dbReference type="PANTHER" id="PTHR10730:SF45">
    <property type="entry name" value="PROCOLLAGEN-LYSINE,2-OXOGLUTARATE 5-DIOXYGENASE"/>
    <property type="match status" value="1"/>
</dbReference>
<sequence>MRGVLEFTYLTLLLIWTVICRTEPEAKLLMVTVASNATDGYHRFMRSARIYGYNVETLGMNQPWAGGDMNSAGGGYKINLLKRFMEKYKDDSKTLVLFTDSYDVIITASSKSVIKKFHQTKSRILFTAERFCWPDTTLSNQYPPVMGSSKYLNSGGFLGDGKSIYEMLTVHDVADTDDDQLYYTKLFLDADMRNDLGINLDYENEIFQALYGSEDDVKVRFREDDAYILNVEHNTEPALIHGNGLSKETLNMLGNYLARSWTPVKGCMKCQEDVIDLTKLDTLPAVCMGIFIEKPTPFLTEFFERITQQDYPKDRIHLFIHNTEEYHRNHVTNFTNNVAGYASVASKEPTDVLSEAEARNQAAQETITHDCDFHLSLDSEAMLTESKTIGLLVQLNRTVVAPMLVRPGFLWSNFWGALSDEGFYARSEDYGEILDYTKRGIWNVPYIRNAYMIRSDVIKNHFVPFVEQGVADVDITWCKNMREQGRLMYLSNLQYYGHLVNSESFDITLTKPEFYQLVNNKLDWEYRYIHQDYNTVKQPDTIVEQPCTDVYWFPLVTPAYATDLIAIMEGYGKWSNGKNDDARLQNGYENVPTRDIHMKQVGLERQWLLFLKDYVRPIQEKLYTGYYHDPPQAIMNFVVRYKPDEQPALRPHHDSSTYTINIALNTPNVDYEGGGCRFVRYNCSVVETRLGWTLIHPGRLTHFHEGLPVTKGTRYIMISFVDP</sequence>
<dbReference type="EC" id="1.14.11.4" evidence="3"/>
<dbReference type="InterPro" id="IPR044861">
    <property type="entry name" value="IPNS-like_FE2OG_OXY"/>
</dbReference>
<keyword evidence="16" id="KW-1185">Reference proteome</keyword>
<keyword evidence="11" id="KW-0325">Glycoprotein</keyword>
<keyword evidence="9" id="KW-0560">Oxidoreductase</keyword>
<dbReference type="AlphaFoldDB" id="A0A1D1V9W1"/>
<dbReference type="Gene3D" id="2.60.120.620">
    <property type="entry name" value="q2cbj1_9rhob like domain"/>
    <property type="match status" value="1"/>
</dbReference>
<comment type="subcellular location">
    <subcellularLocation>
        <location evidence="2">Endoplasmic reticulum</location>
    </subcellularLocation>
</comment>
<keyword evidence="6" id="KW-0256">Endoplasmic reticulum</keyword>
<evidence type="ECO:0000256" key="11">
    <source>
        <dbReference type="ARBA" id="ARBA00023180"/>
    </source>
</evidence>
<dbReference type="EMBL" id="BDGG01000004">
    <property type="protein sequence ID" value="GAU97710.1"/>
    <property type="molecule type" value="Genomic_DNA"/>
</dbReference>
<evidence type="ECO:0000256" key="4">
    <source>
        <dbReference type="ARBA" id="ARBA00022723"/>
    </source>
</evidence>
<evidence type="ECO:0000313" key="16">
    <source>
        <dbReference type="Proteomes" id="UP000186922"/>
    </source>
</evidence>
<dbReference type="Pfam" id="PF25342">
    <property type="entry name" value="GT_PLOD"/>
    <property type="match status" value="1"/>
</dbReference>
<evidence type="ECO:0000313" key="15">
    <source>
        <dbReference type="EMBL" id="GAU97710.1"/>
    </source>
</evidence>
<evidence type="ECO:0000256" key="7">
    <source>
        <dbReference type="ARBA" id="ARBA00022896"/>
    </source>
</evidence>
<dbReference type="PROSITE" id="PS51471">
    <property type="entry name" value="FE2OG_OXY"/>
    <property type="match status" value="1"/>
</dbReference>
<gene>
    <name evidence="15" type="primary">RvY_08960-1</name>
    <name evidence="15" type="synonym">RvY_08960.1</name>
    <name evidence="15" type="ORF">RvY_08960</name>
</gene>
<protein>
    <recommendedName>
        <fullName evidence="3">procollagen-lysine 5-dioxygenase</fullName>
        <ecNumber evidence="3">1.14.11.4</ecNumber>
    </recommendedName>
</protein>
<accession>A0A1D1V9W1</accession>
<dbReference type="Pfam" id="PF03171">
    <property type="entry name" value="2OG-FeII_Oxy"/>
    <property type="match status" value="1"/>
</dbReference>
<keyword evidence="5 13" id="KW-0732">Signal</keyword>
<feature type="domain" description="Fe2OG dioxygenase" evidence="14">
    <location>
        <begin position="627"/>
        <end position="723"/>
    </location>
</feature>